<dbReference type="EMBL" id="CP047591">
    <property type="protein sequence ID" value="QHI72707.1"/>
    <property type="molecule type" value="Genomic_DNA"/>
</dbReference>
<dbReference type="SUPFAM" id="SSF55136">
    <property type="entry name" value="Probable bacterial effector-binding domain"/>
    <property type="match status" value="1"/>
</dbReference>
<sequence length="290" mass="32712">MNWINSMQNAIDYIEENLTEELDYAEIARKAYSSNFHFQRVFSILCGYTMGEYIRNRRLTLAGSDLASSDIKVIDAALKYGYETPESFSRAFTRFHGITPTQARAHSAGLKLFSRLSLKLVLEGGATMDYRIEKRDAFKVIARKERFSRGGEITQQHIHSLWEESIKDGTIDKLCSYINPKDIFGGAVAGISFDNPDEGDFDYAIGVVYEDGQVADGLTVEVIPANTWMVFSGTGIMPDAFKDLWKRIYTEVFPTSSYQPSGGMCIEVYPSDEVFSDNFTFEIWLSVSAK</sequence>
<evidence type="ECO:0000259" key="4">
    <source>
        <dbReference type="PROSITE" id="PS01124"/>
    </source>
</evidence>
<dbReference type="GO" id="GO:0043565">
    <property type="term" value="F:sequence-specific DNA binding"/>
    <property type="evidence" value="ECO:0007669"/>
    <property type="project" value="InterPro"/>
</dbReference>
<evidence type="ECO:0000313" key="6">
    <source>
        <dbReference type="Proteomes" id="UP000463883"/>
    </source>
</evidence>
<dbReference type="GO" id="GO:0003700">
    <property type="term" value="F:DNA-binding transcription factor activity"/>
    <property type="evidence" value="ECO:0007669"/>
    <property type="project" value="InterPro"/>
</dbReference>
<protein>
    <submittedName>
        <fullName evidence="5">Helix-turn-helix domain-containing protein</fullName>
    </submittedName>
</protein>
<dbReference type="KEGG" id="amic:Ami3637_10130"/>
<organism evidence="5 6">
    <name type="scientific">Aminipila terrae</name>
    <dbReference type="NCBI Taxonomy" id="2697030"/>
    <lineage>
        <taxon>Bacteria</taxon>
        <taxon>Bacillati</taxon>
        <taxon>Bacillota</taxon>
        <taxon>Clostridia</taxon>
        <taxon>Peptostreptococcales</taxon>
        <taxon>Anaerovoracaceae</taxon>
        <taxon>Aminipila</taxon>
    </lineage>
</organism>
<dbReference type="PANTHER" id="PTHR47504:SF5">
    <property type="entry name" value="RIGHT ORIGIN-BINDING PROTEIN"/>
    <property type="match status" value="1"/>
</dbReference>
<dbReference type="InterPro" id="IPR009057">
    <property type="entry name" value="Homeodomain-like_sf"/>
</dbReference>
<evidence type="ECO:0000256" key="1">
    <source>
        <dbReference type="ARBA" id="ARBA00023015"/>
    </source>
</evidence>
<dbReference type="InterPro" id="IPR011256">
    <property type="entry name" value="Reg_factor_effector_dom_sf"/>
</dbReference>
<dbReference type="AlphaFoldDB" id="A0A6P1MFN5"/>
<dbReference type="SMART" id="SM00342">
    <property type="entry name" value="HTH_ARAC"/>
    <property type="match status" value="1"/>
</dbReference>
<dbReference type="InterPro" id="IPR029441">
    <property type="entry name" value="Cass2"/>
</dbReference>
<dbReference type="Pfam" id="PF14526">
    <property type="entry name" value="Cass2"/>
    <property type="match status" value="1"/>
</dbReference>
<dbReference type="SMART" id="SM00871">
    <property type="entry name" value="AraC_E_bind"/>
    <property type="match status" value="1"/>
</dbReference>
<evidence type="ECO:0000256" key="2">
    <source>
        <dbReference type="ARBA" id="ARBA00023125"/>
    </source>
</evidence>
<dbReference type="InterPro" id="IPR018060">
    <property type="entry name" value="HTH_AraC"/>
</dbReference>
<dbReference type="InterPro" id="IPR050959">
    <property type="entry name" value="MarA-like"/>
</dbReference>
<dbReference type="RefSeq" id="WP_162362474.1">
    <property type="nucleotide sequence ID" value="NZ_CP047591.1"/>
</dbReference>
<dbReference type="SUPFAM" id="SSF46689">
    <property type="entry name" value="Homeodomain-like"/>
    <property type="match status" value="2"/>
</dbReference>
<accession>A0A6P1MFN5</accession>
<evidence type="ECO:0000256" key="3">
    <source>
        <dbReference type="ARBA" id="ARBA00023163"/>
    </source>
</evidence>
<dbReference type="InterPro" id="IPR010499">
    <property type="entry name" value="AraC_E-bd"/>
</dbReference>
<keyword evidence="2" id="KW-0238">DNA-binding</keyword>
<name>A0A6P1MFN5_9FIRM</name>
<dbReference type="Gene3D" id="3.20.80.10">
    <property type="entry name" value="Regulatory factor, effector binding domain"/>
    <property type="match status" value="1"/>
</dbReference>
<dbReference type="Gene3D" id="1.10.10.60">
    <property type="entry name" value="Homeodomain-like"/>
    <property type="match status" value="2"/>
</dbReference>
<keyword evidence="6" id="KW-1185">Reference proteome</keyword>
<feature type="domain" description="HTH araC/xylS-type" evidence="4">
    <location>
        <begin position="8"/>
        <end position="106"/>
    </location>
</feature>
<gene>
    <name evidence="5" type="ORF">Ami3637_10130</name>
</gene>
<dbReference type="Pfam" id="PF12833">
    <property type="entry name" value="HTH_18"/>
    <property type="match status" value="1"/>
</dbReference>
<evidence type="ECO:0000313" key="5">
    <source>
        <dbReference type="EMBL" id="QHI72707.1"/>
    </source>
</evidence>
<reference evidence="5 6" key="1">
    <citation type="submission" date="2020-01" db="EMBL/GenBank/DDBJ databases">
        <title>Genomic analysis of Aminipila sp. CBA3637.</title>
        <authorList>
            <person name="Kim Y.B."/>
            <person name="Roh S.W."/>
        </authorList>
    </citation>
    <scope>NUCLEOTIDE SEQUENCE [LARGE SCALE GENOMIC DNA]</scope>
    <source>
        <strain evidence="5 6">CBA3637</strain>
    </source>
</reference>
<proteinExistence type="predicted"/>
<keyword evidence="3" id="KW-0804">Transcription</keyword>
<keyword evidence="1" id="KW-0805">Transcription regulation</keyword>
<dbReference type="Proteomes" id="UP000463883">
    <property type="component" value="Chromosome"/>
</dbReference>
<dbReference type="PROSITE" id="PS01124">
    <property type="entry name" value="HTH_ARAC_FAMILY_2"/>
    <property type="match status" value="1"/>
</dbReference>
<dbReference type="PANTHER" id="PTHR47504">
    <property type="entry name" value="RIGHT ORIGIN-BINDING PROTEIN"/>
    <property type="match status" value="1"/>
</dbReference>